<dbReference type="Pfam" id="PF22486">
    <property type="entry name" value="MATH_2"/>
    <property type="match status" value="1"/>
</dbReference>
<dbReference type="InterPro" id="IPR002083">
    <property type="entry name" value="MATH/TRAF_dom"/>
</dbReference>
<feature type="non-terminal residue" evidence="3">
    <location>
        <position position="1"/>
    </location>
</feature>
<gene>
    <name evidence="3" type="ORF">MKW98_032639</name>
</gene>
<sequence length="92" mass="10494">MGTDTEAPKGDIAVVSSRVKWRIENFSKLSKMHFSDTFSVGCHKWRLLMYPKGAIQGNLSLYLCAVGFSNFPYVDFYLGVINQFDNSYTVRK</sequence>
<dbReference type="InterPro" id="IPR050804">
    <property type="entry name" value="MCC"/>
</dbReference>
<dbReference type="CDD" id="cd00121">
    <property type="entry name" value="MATH"/>
    <property type="match status" value="1"/>
</dbReference>
<dbReference type="PANTHER" id="PTHR46236:SF35">
    <property type="entry name" value="MATH DOMAIN-CONTAINING PROTEIN"/>
    <property type="match status" value="1"/>
</dbReference>
<protein>
    <recommendedName>
        <fullName evidence="2">MATH domain-containing protein</fullName>
    </recommendedName>
</protein>
<dbReference type="Proteomes" id="UP001202328">
    <property type="component" value="Unassembled WGS sequence"/>
</dbReference>
<comment type="caution">
    <text evidence="3">The sequence shown here is derived from an EMBL/GenBank/DDBJ whole genome shotgun (WGS) entry which is preliminary data.</text>
</comment>
<evidence type="ECO:0000259" key="2">
    <source>
        <dbReference type="PROSITE" id="PS50144"/>
    </source>
</evidence>
<keyword evidence="4" id="KW-1185">Reference proteome</keyword>
<evidence type="ECO:0000313" key="3">
    <source>
        <dbReference type="EMBL" id="KAI3924438.1"/>
    </source>
</evidence>
<dbReference type="AlphaFoldDB" id="A0AAD4SUL9"/>
<proteinExistence type="predicted"/>
<accession>A0AAD4SUL9</accession>
<name>A0AAD4SUL9_9MAGN</name>
<dbReference type="PROSITE" id="PS50144">
    <property type="entry name" value="MATH"/>
    <property type="match status" value="1"/>
</dbReference>
<feature type="domain" description="MATH" evidence="2">
    <location>
        <begin position="16"/>
        <end position="92"/>
    </location>
</feature>
<evidence type="ECO:0000256" key="1">
    <source>
        <dbReference type="ARBA" id="ARBA00023054"/>
    </source>
</evidence>
<dbReference type="InterPro" id="IPR008974">
    <property type="entry name" value="TRAF-like"/>
</dbReference>
<keyword evidence="1" id="KW-0175">Coiled coil</keyword>
<organism evidence="3 4">
    <name type="scientific">Papaver atlanticum</name>
    <dbReference type="NCBI Taxonomy" id="357466"/>
    <lineage>
        <taxon>Eukaryota</taxon>
        <taxon>Viridiplantae</taxon>
        <taxon>Streptophyta</taxon>
        <taxon>Embryophyta</taxon>
        <taxon>Tracheophyta</taxon>
        <taxon>Spermatophyta</taxon>
        <taxon>Magnoliopsida</taxon>
        <taxon>Ranunculales</taxon>
        <taxon>Papaveraceae</taxon>
        <taxon>Papaveroideae</taxon>
        <taxon>Papaver</taxon>
    </lineage>
</organism>
<dbReference type="Gene3D" id="2.60.210.10">
    <property type="entry name" value="Apoptosis, Tumor Necrosis Factor Receptor Associated Protein 2, Chain A"/>
    <property type="match status" value="1"/>
</dbReference>
<evidence type="ECO:0000313" key="4">
    <source>
        <dbReference type="Proteomes" id="UP001202328"/>
    </source>
</evidence>
<dbReference type="EMBL" id="JAJJMB010008334">
    <property type="protein sequence ID" value="KAI3924438.1"/>
    <property type="molecule type" value="Genomic_DNA"/>
</dbReference>
<reference evidence="3" key="1">
    <citation type="submission" date="2022-04" db="EMBL/GenBank/DDBJ databases">
        <title>A functionally conserved STORR gene fusion in Papaver species that diverged 16.8 million years ago.</title>
        <authorList>
            <person name="Catania T."/>
        </authorList>
    </citation>
    <scope>NUCLEOTIDE SEQUENCE</scope>
    <source>
        <strain evidence="3">S-188037</strain>
    </source>
</reference>
<dbReference type="SUPFAM" id="SSF49599">
    <property type="entry name" value="TRAF domain-like"/>
    <property type="match status" value="1"/>
</dbReference>
<dbReference type="PANTHER" id="PTHR46236">
    <property type="entry name" value="TRAF-LIKE SUPERFAMILY PROTEIN"/>
    <property type="match status" value="1"/>
</dbReference>